<sequence length="124" mass="14209">MPKIGVQLSEISKIQALKSNFSKDISSKNLRLFLNVVVFHLVRYARSLHSCYQCKTRNPDTLRRPVFLTGRSPSSSINDRVFIYFTLPANSPLHPRYLDFQASLISQPSSIHFSSSLWFLFLSS</sequence>
<evidence type="ECO:0000313" key="1">
    <source>
        <dbReference type="EMBL" id="KAK4037299.1"/>
    </source>
</evidence>
<evidence type="ECO:0000313" key="2">
    <source>
        <dbReference type="Proteomes" id="UP001234178"/>
    </source>
</evidence>
<gene>
    <name evidence="1" type="ORF">OUZ56_029335</name>
</gene>
<name>A0ABR0B6I5_9CRUS</name>
<protein>
    <submittedName>
        <fullName evidence="1">Uncharacterized protein</fullName>
    </submittedName>
</protein>
<dbReference type="Proteomes" id="UP001234178">
    <property type="component" value="Unassembled WGS sequence"/>
</dbReference>
<dbReference type="EMBL" id="JAOYFB010000040">
    <property type="protein sequence ID" value="KAK4037299.1"/>
    <property type="molecule type" value="Genomic_DNA"/>
</dbReference>
<organism evidence="1 2">
    <name type="scientific">Daphnia magna</name>
    <dbReference type="NCBI Taxonomy" id="35525"/>
    <lineage>
        <taxon>Eukaryota</taxon>
        <taxon>Metazoa</taxon>
        <taxon>Ecdysozoa</taxon>
        <taxon>Arthropoda</taxon>
        <taxon>Crustacea</taxon>
        <taxon>Branchiopoda</taxon>
        <taxon>Diplostraca</taxon>
        <taxon>Cladocera</taxon>
        <taxon>Anomopoda</taxon>
        <taxon>Daphniidae</taxon>
        <taxon>Daphnia</taxon>
    </lineage>
</organism>
<accession>A0ABR0B6I5</accession>
<reference evidence="1 2" key="1">
    <citation type="journal article" date="2023" name="Nucleic Acids Res.">
        <title>The hologenome of Daphnia magna reveals possible DNA methylation and microbiome-mediated evolution of the host genome.</title>
        <authorList>
            <person name="Chaturvedi A."/>
            <person name="Li X."/>
            <person name="Dhandapani V."/>
            <person name="Marshall H."/>
            <person name="Kissane S."/>
            <person name="Cuenca-Cambronero M."/>
            <person name="Asole G."/>
            <person name="Calvet F."/>
            <person name="Ruiz-Romero M."/>
            <person name="Marangio P."/>
            <person name="Guigo R."/>
            <person name="Rago D."/>
            <person name="Mirbahai L."/>
            <person name="Eastwood N."/>
            <person name="Colbourne J.K."/>
            <person name="Zhou J."/>
            <person name="Mallon E."/>
            <person name="Orsini L."/>
        </authorList>
    </citation>
    <scope>NUCLEOTIDE SEQUENCE [LARGE SCALE GENOMIC DNA]</scope>
    <source>
        <strain evidence="1">LRV0_1</strain>
    </source>
</reference>
<proteinExistence type="predicted"/>
<comment type="caution">
    <text evidence="1">The sequence shown here is derived from an EMBL/GenBank/DDBJ whole genome shotgun (WGS) entry which is preliminary data.</text>
</comment>
<keyword evidence="2" id="KW-1185">Reference proteome</keyword>